<dbReference type="Proteomes" id="UP000237319">
    <property type="component" value="Unassembled WGS sequence"/>
</dbReference>
<evidence type="ECO:0000313" key="2">
    <source>
        <dbReference type="Proteomes" id="UP000237319"/>
    </source>
</evidence>
<dbReference type="RefSeq" id="WP_181020899.1">
    <property type="nucleotide sequence ID" value="NZ_PGLV01000001.1"/>
</dbReference>
<reference evidence="1 2" key="1">
    <citation type="submission" date="2017-11" db="EMBL/GenBank/DDBJ databases">
        <title>Genome sequence of Lysinibacillus sphaericus, a lignin-degrading bacteria isolated from municipal solid waste soil.</title>
        <authorList>
            <person name="Persinoti G.F."/>
            <person name="Paixao D.A."/>
            <person name="Bugg T.D."/>
            <person name="Squina F.M."/>
        </authorList>
    </citation>
    <scope>NUCLEOTIDE SEQUENCE [LARGE SCALE GENOMIC DNA]</scope>
    <source>
        <strain evidence="1 2">A1</strain>
    </source>
</reference>
<evidence type="ECO:0000313" key="1">
    <source>
        <dbReference type="EMBL" id="POZ56247.1"/>
    </source>
</evidence>
<protein>
    <submittedName>
        <fullName evidence="1">Uncharacterized protein</fullName>
    </submittedName>
</protein>
<dbReference type="AlphaFoldDB" id="A0A2S5CZS8"/>
<organism evidence="1 2">
    <name type="scientific">Lysinibacillus sphaericus</name>
    <name type="common">Bacillus sphaericus</name>
    <dbReference type="NCBI Taxonomy" id="1421"/>
    <lineage>
        <taxon>Bacteria</taxon>
        <taxon>Bacillati</taxon>
        <taxon>Bacillota</taxon>
        <taxon>Bacilli</taxon>
        <taxon>Bacillales</taxon>
        <taxon>Bacillaceae</taxon>
        <taxon>Lysinibacillus</taxon>
    </lineage>
</organism>
<gene>
    <name evidence="1" type="ORF">LYSIN_01030</name>
</gene>
<name>A0A2S5CZS8_LYSSH</name>
<keyword evidence="2" id="KW-1185">Reference proteome</keyword>
<sequence>MFVKNLNTGITWAVTEEHGARLLRTEEFEEVQLEKPKRTISKKAEVETEK</sequence>
<dbReference type="EMBL" id="PGLV01000001">
    <property type="protein sequence ID" value="POZ56247.1"/>
    <property type="molecule type" value="Genomic_DNA"/>
</dbReference>
<proteinExistence type="predicted"/>
<comment type="caution">
    <text evidence="1">The sequence shown here is derived from an EMBL/GenBank/DDBJ whole genome shotgun (WGS) entry which is preliminary data.</text>
</comment>
<accession>A0A2S5CZS8</accession>